<evidence type="ECO:0000313" key="3">
    <source>
        <dbReference type="EMBL" id="MBN9670655.1"/>
    </source>
</evidence>
<dbReference type="Gene3D" id="3.90.550.10">
    <property type="entry name" value="Spore Coat Polysaccharide Biosynthesis Protein SpsA, Chain A"/>
    <property type="match status" value="1"/>
</dbReference>
<reference evidence="3" key="1">
    <citation type="submission" date="2020-12" db="EMBL/GenBank/DDBJ databases">
        <title>Oil enriched cultivation method for isolating marine PHA-producing bacteria.</title>
        <authorList>
            <person name="Zheng W."/>
            <person name="Yu S."/>
            <person name="Huang Y."/>
        </authorList>
    </citation>
    <scope>NUCLEOTIDE SEQUENCE</scope>
    <source>
        <strain evidence="3">SY-2-12</strain>
    </source>
</reference>
<proteinExistence type="predicted"/>
<dbReference type="Pfam" id="PF01128">
    <property type="entry name" value="IspD"/>
    <property type="match status" value="1"/>
</dbReference>
<dbReference type="InterPro" id="IPR034683">
    <property type="entry name" value="IspD/TarI"/>
</dbReference>
<dbReference type="GO" id="GO:0070567">
    <property type="term" value="F:cytidylyltransferase activity"/>
    <property type="evidence" value="ECO:0007669"/>
    <property type="project" value="InterPro"/>
</dbReference>
<keyword evidence="1" id="KW-0808">Transferase</keyword>
<sequence>MTVPGGSSRQESVYEGLKALSNTDAEHVLFHETARLFVFPALSVVA</sequence>
<name>A0A939ECH8_9HYPH</name>
<evidence type="ECO:0000256" key="2">
    <source>
        <dbReference type="ARBA" id="ARBA00022695"/>
    </source>
</evidence>
<dbReference type="InterPro" id="IPR029044">
    <property type="entry name" value="Nucleotide-diphossugar_trans"/>
</dbReference>
<accession>A0A939ECH8</accession>
<dbReference type="EMBL" id="JAEKJZ010000001">
    <property type="protein sequence ID" value="MBN9670655.1"/>
    <property type="molecule type" value="Genomic_DNA"/>
</dbReference>
<dbReference type="Proteomes" id="UP000664096">
    <property type="component" value="Unassembled WGS sequence"/>
</dbReference>
<dbReference type="RefSeq" id="WP_207140921.1">
    <property type="nucleotide sequence ID" value="NZ_JAEKJZ010000001.1"/>
</dbReference>
<keyword evidence="2 3" id="KW-0548">Nucleotidyltransferase</keyword>
<comment type="caution">
    <text evidence="3">The sequence shown here is derived from an EMBL/GenBank/DDBJ whole genome shotgun (WGS) entry which is preliminary data.</text>
</comment>
<organism evidence="3 4">
    <name type="scientific">Roseibium aggregatum</name>
    <dbReference type="NCBI Taxonomy" id="187304"/>
    <lineage>
        <taxon>Bacteria</taxon>
        <taxon>Pseudomonadati</taxon>
        <taxon>Pseudomonadota</taxon>
        <taxon>Alphaproteobacteria</taxon>
        <taxon>Hyphomicrobiales</taxon>
        <taxon>Stappiaceae</taxon>
        <taxon>Roseibium</taxon>
    </lineage>
</organism>
<dbReference type="AlphaFoldDB" id="A0A939ECH8"/>
<evidence type="ECO:0000256" key="1">
    <source>
        <dbReference type="ARBA" id="ARBA00022679"/>
    </source>
</evidence>
<gene>
    <name evidence="3" type="ORF">JF539_09930</name>
</gene>
<evidence type="ECO:0000313" key="4">
    <source>
        <dbReference type="Proteomes" id="UP000664096"/>
    </source>
</evidence>
<protein>
    <submittedName>
        <fullName evidence="3">2-C-methyl-D-erythritol 4-phosphate cytidylyltransferase</fullName>
    </submittedName>
</protein>